<accession>A0AAD5XZ32</accession>
<dbReference type="PANTHER" id="PTHR28243">
    <property type="entry name" value="AGL049CP"/>
    <property type="match status" value="1"/>
</dbReference>
<proteinExistence type="predicted"/>
<reference evidence="2" key="1">
    <citation type="submission" date="2020-05" db="EMBL/GenBank/DDBJ databases">
        <title>Phylogenomic resolution of chytrid fungi.</title>
        <authorList>
            <person name="Stajich J.E."/>
            <person name="Amses K."/>
            <person name="Simmons R."/>
            <person name="Seto K."/>
            <person name="Myers J."/>
            <person name="Bonds A."/>
            <person name="Quandt C.A."/>
            <person name="Barry K."/>
            <person name="Liu P."/>
            <person name="Grigoriev I."/>
            <person name="Longcore J.E."/>
            <person name="James T.Y."/>
        </authorList>
    </citation>
    <scope>NUCLEOTIDE SEQUENCE</scope>
    <source>
        <strain evidence="2">JEL0476</strain>
    </source>
</reference>
<evidence type="ECO:0000259" key="1">
    <source>
        <dbReference type="Pfam" id="PF12766"/>
    </source>
</evidence>
<keyword evidence="3" id="KW-1185">Reference proteome</keyword>
<dbReference type="SUPFAM" id="SSF50475">
    <property type="entry name" value="FMN-binding split barrel"/>
    <property type="match status" value="1"/>
</dbReference>
<dbReference type="AlphaFoldDB" id="A0AAD5XZ32"/>
<gene>
    <name evidence="2" type="ORF">HK099_005206</name>
</gene>
<comment type="caution">
    <text evidence="2">The sequence shown here is derived from an EMBL/GenBank/DDBJ whole genome shotgun (WGS) entry which is preliminary data.</text>
</comment>
<organism evidence="2 3">
    <name type="scientific">Clydaea vesicula</name>
    <dbReference type="NCBI Taxonomy" id="447962"/>
    <lineage>
        <taxon>Eukaryota</taxon>
        <taxon>Fungi</taxon>
        <taxon>Fungi incertae sedis</taxon>
        <taxon>Chytridiomycota</taxon>
        <taxon>Chytridiomycota incertae sedis</taxon>
        <taxon>Chytridiomycetes</taxon>
        <taxon>Lobulomycetales</taxon>
        <taxon>Lobulomycetaceae</taxon>
        <taxon>Clydaea</taxon>
    </lineage>
</organism>
<dbReference type="EMBL" id="JADGJW010000398">
    <property type="protein sequence ID" value="KAJ3218062.1"/>
    <property type="molecule type" value="Genomic_DNA"/>
</dbReference>
<evidence type="ECO:0000313" key="2">
    <source>
        <dbReference type="EMBL" id="KAJ3218062.1"/>
    </source>
</evidence>
<dbReference type="Pfam" id="PF12766">
    <property type="entry name" value="Pyridox_oxase_2"/>
    <property type="match status" value="1"/>
</dbReference>
<name>A0AAD5XZ32_9FUNG</name>
<dbReference type="InterPro" id="IPR024624">
    <property type="entry name" value="Pyridox_Oxase_Alr4036_FMN-bd"/>
</dbReference>
<dbReference type="InterPro" id="IPR012349">
    <property type="entry name" value="Split_barrel_FMN-bd"/>
</dbReference>
<dbReference type="PANTHER" id="PTHR28243:SF1">
    <property type="entry name" value="PYRIDOXAMINE 5'-PHOSPHATE OXIDASE ALR4036 FAMILY FMN-BINDING DOMAIN-CONTAINING PROTEIN"/>
    <property type="match status" value="1"/>
</dbReference>
<protein>
    <recommendedName>
        <fullName evidence="1">Pyridoxamine 5'-phosphate oxidase Alr4036 family FMN-binding domain-containing protein</fullName>
    </recommendedName>
</protein>
<sequence length="221" mass="25309">MVSRSSENEWINTLEAAVKKNYSSQDVIECILASVVQKEIPKLNKIVFQDFLNTDKNVLLFSATSKDSNLMGNIKNCKVSTICWEFPKTKQFFIFIGRIHIVSCPSFNHRFGAAPRKINIEGDNADEFWDDQREKIWNKLNPKYRATFTWPVPGEPRQPIEGKVWNSNESTIKIGSVDLGLDVGFKYMKLDAMNEKKNVIITGDKNLTKEEELFCVHNAAK</sequence>
<dbReference type="GO" id="GO:0010181">
    <property type="term" value="F:FMN binding"/>
    <property type="evidence" value="ECO:0007669"/>
    <property type="project" value="InterPro"/>
</dbReference>
<evidence type="ECO:0000313" key="3">
    <source>
        <dbReference type="Proteomes" id="UP001211065"/>
    </source>
</evidence>
<feature type="domain" description="Pyridoxamine 5'-phosphate oxidase Alr4036 family FMN-binding" evidence="1">
    <location>
        <begin position="8"/>
        <end position="102"/>
    </location>
</feature>
<dbReference type="Proteomes" id="UP001211065">
    <property type="component" value="Unassembled WGS sequence"/>
</dbReference>
<dbReference type="Gene3D" id="2.30.110.10">
    <property type="entry name" value="Electron Transport, Fmn-binding Protein, Chain A"/>
    <property type="match status" value="1"/>
</dbReference>